<dbReference type="EMBL" id="MHTC01000048">
    <property type="protein sequence ID" value="OHA54473.1"/>
    <property type="molecule type" value="Genomic_DNA"/>
</dbReference>
<dbReference type="InterPro" id="IPR050696">
    <property type="entry name" value="FtsA/MreB"/>
</dbReference>
<dbReference type="CDD" id="cd24049">
    <property type="entry name" value="ASKHA_NBD_PilM"/>
    <property type="match status" value="1"/>
</dbReference>
<comment type="caution">
    <text evidence="2">The sequence shown here is derived from an EMBL/GenBank/DDBJ whole genome shotgun (WGS) entry which is preliminary data.</text>
</comment>
<dbReference type="InterPro" id="IPR005883">
    <property type="entry name" value="PilM"/>
</dbReference>
<dbReference type="PIRSF" id="PIRSF019169">
    <property type="entry name" value="PilM"/>
    <property type="match status" value="1"/>
</dbReference>
<protein>
    <recommendedName>
        <fullName evidence="4">SHS2 domain-containing protein</fullName>
    </recommendedName>
</protein>
<dbReference type="Pfam" id="PF11104">
    <property type="entry name" value="PilM_2"/>
    <property type="match status" value="2"/>
</dbReference>
<evidence type="ECO:0000313" key="3">
    <source>
        <dbReference type="Proteomes" id="UP000177575"/>
    </source>
</evidence>
<dbReference type="AlphaFoldDB" id="A0A1G2Q1M0"/>
<dbReference type="Gene3D" id="3.30.1490.300">
    <property type="match status" value="1"/>
</dbReference>
<evidence type="ECO:0000256" key="1">
    <source>
        <dbReference type="ARBA" id="ARBA00007381"/>
    </source>
</evidence>
<organism evidence="2 3">
    <name type="scientific">Candidatus Veblenbacteria bacterium RIFOXYB1_FULL_43_13</name>
    <dbReference type="NCBI Taxonomy" id="1802426"/>
    <lineage>
        <taxon>Bacteria</taxon>
        <taxon>Candidatus Vebleniibacteriota</taxon>
    </lineage>
</organism>
<sequence>MSFFKKHKSFLGVDIGTASIKVVELAPGPNHTPRLVTYGRAEYTGDSTKVDAERDIARIVATLKAICIQARTTSKRVAAALPTFAVFSSVITLPAMSEKELAAAIRWEARKFVPLPLEEMILDWKFLAETPSINNVKNQEASEPKSAPVDKVDPGAKKNIRVLLTAAPQNLVKKYLTIFRQSELDLLSLETEAFALERSLVGGAREVIMVVDLGAVTTDICVIENGIPILNRSIDVGGLTITKAIANSLNVDVKRAEQFKRDIGLNTRGSAAGGIPVTIESTISPVVNEIKYNFSLYQSQSNKPIEKIILTGGSSFLPMLPEYLENLFQIKVYIGDPWARVSYPEELKAVLDEIGPQFASAIGLAMRQLI</sequence>
<dbReference type="InterPro" id="IPR043129">
    <property type="entry name" value="ATPase_NBD"/>
</dbReference>
<dbReference type="Gene3D" id="3.30.420.40">
    <property type="match status" value="2"/>
</dbReference>
<dbReference type="PROSITE" id="PS01036">
    <property type="entry name" value="HSP70_3"/>
    <property type="match status" value="1"/>
</dbReference>
<comment type="similarity">
    <text evidence="1">Belongs to the heat shock protein 70 family.</text>
</comment>
<dbReference type="PANTHER" id="PTHR32432:SF3">
    <property type="entry name" value="ETHANOLAMINE UTILIZATION PROTEIN EUTJ"/>
    <property type="match status" value="1"/>
</dbReference>
<reference evidence="2 3" key="1">
    <citation type="journal article" date="2016" name="Nat. Commun.">
        <title>Thousands of microbial genomes shed light on interconnected biogeochemical processes in an aquifer system.</title>
        <authorList>
            <person name="Anantharaman K."/>
            <person name="Brown C.T."/>
            <person name="Hug L.A."/>
            <person name="Sharon I."/>
            <person name="Castelle C.J."/>
            <person name="Probst A.J."/>
            <person name="Thomas B.C."/>
            <person name="Singh A."/>
            <person name="Wilkins M.J."/>
            <person name="Karaoz U."/>
            <person name="Brodie E.L."/>
            <person name="Williams K.H."/>
            <person name="Hubbard S.S."/>
            <person name="Banfield J.F."/>
        </authorList>
    </citation>
    <scope>NUCLEOTIDE SEQUENCE [LARGE SCALE GENOMIC DNA]</scope>
</reference>
<name>A0A1G2Q1M0_9BACT</name>
<accession>A0A1G2Q1M0</accession>
<dbReference type="PANTHER" id="PTHR32432">
    <property type="entry name" value="CELL DIVISION PROTEIN FTSA-RELATED"/>
    <property type="match status" value="1"/>
</dbReference>
<dbReference type="InterPro" id="IPR018181">
    <property type="entry name" value="Heat_shock_70_CS"/>
</dbReference>
<proteinExistence type="inferred from homology"/>
<gene>
    <name evidence="2" type="ORF">A2388_02530</name>
</gene>
<dbReference type="Proteomes" id="UP000177575">
    <property type="component" value="Unassembled WGS sequence"/>
</dbReference>
<dbReference type="SUPFAM" id="SSF53067">
    <property type="entry name" value="Actin-like ATPase domain"/>
    <property type="match status" value="2"/>
</dbReference>
<evidence type="ECO:0008006" key="4">
    <source>
        <dbReference type="Google" id="ProtNLM"/>
    </source>
</evidence>
<evidence type="ECO:0000313" key="2">
    <source>
        <dbReference type="EMBL" id="OHA54473.1"/>
    </source>
</evidence>